<evidence type="ECO:0000313" key="1">
    <source>
        <dbReference type="EMBL" id="MBK7952688.1"/>
    </source>
</evidence>
<dbReference type="AlphaFoldDB" id="A0A935T488"/>
<organism evidence="1 2">
    <name type="scientific">Candidatus Accumulibacter affinis</name>
    <dbReference type="NCBI Taxonomy" id="2954384"/>
    <lineage>
        <taxon>Bacteria</taxon>
        <taxon>Pseudomonadati</taxon>
        <taxon>Pseudomonadota</taxon>
        <taxon>Betaproteobacteria</taxon>
        <taxon>Candidatus Accumulibacter</taxon>
    </lineage>
</organism>
<dbReference type="NCBIfam" id="NF033593">
    <property type="entry name" value="transpos_ISNCY_1"/>
    <property type="match status" value="1"/>
</dbReference>
<proteinExistence type="predicted"/>
<dbReference type="EMBL" id="JADJOT010000001">
    <property type="protein sequence ID" value="MBK7952688.1"/>
    <property type="molecule type" value="Genomic_DNA"/>
</dbReference>
<comment type="caution">
    <text evidence="1">The sequence shown here is derived from an EMBL/GenBank/DDBJ whole genome shotgun (WGS) entry which is preliminary data.</text>
</comment>
<accession>A0A935T488</accession>
<dbReference type="Proteomes" id="UP000706151">
    <property type="component" value="Unassembled WGS sequence"/>
</dbReference>
<reference evidence="1 2" key="1">
    <citation type="submission" date="2020-10" db="EMBL/GenBank/DDBJ databases">
        <title>Connecting structure to function with the recovery of over 1000 high-quality activated sludge metagenome-assembled genomes encoding full-length rRNA genes using long-read sequencing.</title>
        <authorList>
            <person name="Singleton C.M."/>
            <person name="Petriglieri F."/>
            <person name="Kristensen J.M."/>
            <person name="Kirkegaard R.H."/>
            <person name="Michaelsen T.Y."/>
            <person name="Andersen M.H."/>
            <person name="Karst S.M."/>
            <person name="Dueholm M.S."/>
            <person name="Nielsen P.H."/>
            <person name="Albertsen M."/>
        </authorList>
    </citation>
    <scope>NUCLEOTIDE SEQUENCE [LARGE SCALE GENOMIC DNA]</scope>
    <source>
        <strain evidence="1">Fred_18-Q3-R57-64_BAT3C.720</strain>
    </source>
</reference>
<protein>
    <submittedName>
        <fullName evidence="1">ISNCY family transposase</fullName>
    </submittedName>
</protein>
<name>A0A935T488_9PROT</name>
<sequence>MREVMKRQAELGELSIGSIVLDPKSRDDIPKLLVGLQYIYLNRELRDEVFSILQEVIPRLADGKKASDTLGRPGMEQWKILVLGVVRLGLDADYDRLQELANQHKTLRQMLGHADWYDQQTYELQTLKDNLRLFTPEILGRINTAVVRAGHALLKKSPDEVLRGRCDSFVVETDVHFPTDTNLLLDAVRKIIEFSAQISDKLSLKGWRQSRYSLRQFKKLYRKIQRLRHSTSQEESVRQARIQEIREAHQDYLAAAVGYLGRARETRIEVLTTPAASLCDVAMLSELDGYLVHAERQIDQIRRRVLQGEVIPHHEKVFSIFAPHTEWIVKGKAGVPVELGLRVCILEDQHRFLLHHQVMEKQTDDQVALGMVEQSQTRFPSLRAVSFDKGFHSPSNRQALEERLELVALPKKGRHSMADRERETAPAFLKARRKHSAVESAINGLEHFGLDLCPDHGIKGFKRYVAMAVLARNIHRLGVVVRERNARAKSTVPEPQKRAA</sequence>
<gene>
    <name evidence="1" type="ORF">IPK02_01250</name>
</gene>
<evidence type="ECO:0000313" key="2">
    <source>
        <dbReference type="Proteomes" id="UP000706151"/>
    </source>
</evidence>